<dbReference type="Proteomes" id="UP000308199">
    <property type="component" value="Unassembled WGS sequence"/>
</dbReference>
<dbReference type="EMBL" id="SGPK01000122">
    <property type="protein sequence ID" value="THH07888.1"/>
    <property type="molecule type" value="Genomic_DNA"/>
</dbReference>
<comment type="similarity">
    <text evidence="5">Belongs to the DEAD box helicase family.</text>
</comment>
<gene>
    <name evidence="9" type="ORF">EW145_g3075</name>
</gene>
<dbReference type="GO" id="GO:0003723">
    <property type="term" value="F:RNA binding"/>
    <property type="evidence" value="ECO:0007669"/>
    <property type="project" value="UniProtKB-UniRule"/>
</dbReference>
<evidence type="ECO:0000313" key="10">
    <source>
        <dbReference type="Proteomes" id="UP000308199"/>
    </source>
</evidence>
<dbReference type="InterPro" id="IPR001650">
    <property type="entry name" value="Helicase_C-like"/>
</dbReference>
<keyword evidence="2 5" id="KW-0378">Hydrolase</keyword>
<feature type="compositionally biased region" description="Basic and acidic residues" evidence="6">
    <location>
        <begin position="718"/>
        <end position="750"/>
    </location>
</feature>
<dbReference type="SMART" id="SM00487">
    <property type="entry name" value="DEXDc"/>
    <property type="match status" value="1"/>
</dbReference>
<comment type="catalytic activity">
    <reaction evidence="5">
        <text>ATP + H2O = ADP + phosphate + H(+)</text>
        <dbReference type="Rhea" id="RHEA:13065"/>
        <dbReference type="ChEBI" id="CHEBI:15377"/>
        <dbReference type="ChEBI" id="CHEBI:15378"/>
        <dbReference type="ChEBI" id="CHEBI:30616"/>
        <dbReference type="ChEBI" id="CHEBI:43474"/>
        <dbReference type="ChEBI" id="CHEBI:456216"/>
        <dbReference type="EC" id="3.6.4.13"/>
    </reaction>
</comment>
<dbReference type="CDD" id="cd18787">
    <property type="entry name" value="SF2_C_DEAD"/>
    <property type="match status" value="1"/>
</dbReference>
<dbReference type="InterPro" id="IPR011545">
    <property type="entry name" value="DEAD/DEAH_box_helicase_dom"/>
</dbReference>
<accession>A0A4S4LAE2</accession>
<dbReference type="PROSITE" id="PS51194">
    <property type="entry name" value="HELICASE_CTER"/>
    <property type="match status" value="1"/>
</dbReference>
<dbReference type="Gene3D" id="3.40.50.300">
    <property type="entry name" value="P-loop containing nucleotide triphosphate hydrolases"/>
    <property type="match status" value="2"/>
</dbReference>
<feature type="domain" description="Helicase ATP-binding" evidence="7">
    <location>
        <begin position="125"/>
        <end position="331"/>
    </location>
</feature>
<evidence type="ECO:0000256" key="6">
    <source>
        <dbReference type="SAM" id="MobiDB-lite"/>
    </source>
</evidence>
<evidence type="ECO:0000256" key="4">
    <source>
        <dbReference type="ARBA" id="ARBA00022884"/>
    </source>
</evidence>
<dbReference type="InterPro" id="IPR027417">
    <property type="entry name" value="P-loop_NTPase"/>
</dbReference>
<dbReference type="OrthoDB" id="193716at2759"/>
<dbReference type="PANTHER" id="PTHR24031">
    <property type="entry name" value="RNA HELICASE"/>
    <property type="match status" value="1"/>
</dbReference>
<evidence type="ECO:0000259" key="7">
    <source>
        <dbReference type="PROSITE" id="PS51192"/>
    </source>
</evidence>
<dbReference type="Pfam" id="PF00270">
    <property type="entry name" value="DEAD"/>
    <property type="match status" value="1"/>
</dbReference>
<proteinExistence type="inferred from homology"/>
<keyword evidence="5" id="KW-0347">Helicase</keyword>
<name>A0A4S4LAE2_9AGAM</name>
<feature type="region of interest" description="Disordered" evidence="6">
    <location>
        <begin position="641"/>
        <end position="750"/>
    </location>
</feature>
<evidence type="ECO:0000313" key="9">
    <source>
        <dbReference type="EMBL" id="THH07888.1"/>
    </source>
</evidence>
<feature type="domain" description="Helicase C-terminal" evidence="8">
    <location>
        <begin position="368"/>
        <end position="533"/>
    </location>
</feature>
<dbReference type="PROSITE" id="PS51192">
    <property type="entry name" value="HELICASE_ATP_BIND_1"/>
    <property type="match status" value="1"/>
</dbReference>
<comment type="domain">
    <text evidence="5">The Q motif is unique to and characteristic of the DEAD box family of RNA helicases and controls ATP binding and hydrolysis.</text>
</comment>
<evidence type="ECO:0000259" key="8">
    <source>
        <dbReference type="PROSITE" id="PS51194"/>
    </source>
</evidence>
<feature type="compositionally biased region" description="Basic and acidic residues" evidence="6">
    <location>
        <begin position="661"/>
        <end position="674"/>
    </location>
</feature>
<dbReference type="InterPro" id="IPR014001">
    <property type="entry name" value="Helicase_ATP-bd"/>
</dbReference>
<comment type="function">
    <text evidence="5">RNA helicase.</text>
</comment>
<dbReference type="EC" id="3.6.4.13" evidence="5"/>
<keyword evidence="1 5" id="KW-0547">Nucleotide-binding</keyword>
<dbReference type="AlphaFoldDB" id="A0A4S4LAE2"/>
<evidence type="ECO:0000256" key="3">
    <source>
        <dbReference type="ARBA" id="ARBA00022840"/>
    </source>
</evidence>
<keyword evidence="3 5" id="KW-0067">ATP-binding</keyword>
<keyword evidence="10" id="KW-1185">Reference proteome</keyword>
<evidence type="ECO:0000256" key="1">
    <source>
        <dbReference type="ARBA" id="ARBA00022741"/>
    </source>
</evidence>
<evidence type="ECO:0000256" key="5">
    <source>
        <dbReference type="RuleBase" id="RU365068"/>
    </source>
</evidence>
<dbReference type="GO" id="GO:0016787">
    <property type="term" value="F:hydrolase activity"/>
    <property type="evidence" value="ECO:0007669"/>
    <property type="project" value="UniProtKB-KW"/>
</dbReference>
<feature type="compositionally biased region" description="Basic and acidic residues" evidence="6">
    <location>
        <begin position="691"/>
        <end position="710"/>
    </location>
</feature>
<dbReference type="Pfam" id="PF00271">
    <property type="entry name" value="Helicase_C"/>
    <property type="match status" value="1"/>
</dbReference>
<protein>
    <recommendedName>
        <fullName evidence="5">ATP-dependent RNA helicase</fullName>
        <ecNumber evidence="5">3.6.4.13</ecNumber>
    </recommendedName>
</protein>
<dbReference type="GO" id="GO:0005524">
    <property type="term" value="F:ATP binding"/>
    <property type="evidence" value="ECO:0007669"/>
    <property type="project" value="UniProtKB-UniRule"/>
</dbReference>
<dbReference type="GO" id="GO:0003724">
    <property type="term" value="F:RNA helicase activity"/>
    <property type="evidence" value="ECO:0007669"/>
    <property type="project" value="UniProtKB-EC"/>
</dbReference>
<sequence length="750" mass="82854">MATTFSQGLRALRAPTLRLCGLRVAVTCHPRWLSTSLPRFNGAEALRKLDTDFSGDGMLGLDEPDAKTTDPPATKGLPFSSLHGKLTTATLAAITTRPMKLTNMTPVQERVLEMLPGIAQPYTSDKASGPPRDLMVRAKTGTGKTLAFLVPAIESRINAIEAAGKQALREAGISANRELEERARRIYAKHNVGTLILSPTRELAQQISNEAQKLSSQHSNFNVLLLFGGASKRKQIKEWLSGRPDIVVSTTGRLRDLINSVPEIVNGLKGTKILILDEADTMLDMGFREDINAIIKVLPKAPERQTFVFSATINKTIQEVVQNTLSSNNTFINTVGEDTSPVHAHVAQHKTVLSSAADQLPHTLRLIAHDQLTNPTKSKVIVFLPTTKMTILYATLLRGLVQAVLPAGRSTRVYELHSRRSMDQRVRTSDMFRKDSSGSSILVTSDVSARGVDYPNVSRVIQIGVPQSGEQYIHRVGRTGRMGGMVGRGDIVLLPWEAGFAQYELADVPIKHISPETIEKELSELASKYDENPSAFFPAGRHTVDRSGRQIRAAEYKSPVASRLEAVQDEVERALSSTDDEIKSETFSALLGYYVGRGTALRISKDEILQKCREWVVQACGLPEAPYVSASFLAKVGIPRPKSFGDRIPRSGGSSWSGGDRNPRRSDYNSERRSGYSSEGRLSNSWNGGERSQRSWTADERPKRDGERPQRSWSGGERTQKSWGSDERPKRSWDAGDRPRRSFDRSFDRE</sequence>
<organism evidence="9 10">
    <name type="scientific">Phellinidium pouzarii</name>
    <dbReference type="NCBI Taxonomy" id="167371"/>
    <lineage>
        <taxon>Eukaryota</taxon>
        <taxon>Fungi</taxon>
        <taxon>Dikarya</taxon>
        <taxon>Basidiomycota</taxon>
        <taxon>Agaricomycotina</taxon>
        <taxon>Agaricomycetes</taxon>
        <taxon>Hymenochaetales</taxon>
        <taxon>Hymenochaetaceae</taxon>
        <taxon>Phellinidium</taxon>
    </lineage>
</organism>
<dbReference type="SMART" id="SM00490">
    <property type="entry name" value="HELICc"/>
    <property type="match status" value="1"/>
</dbReference>
<keyword evidence="4 5" id="KW-0694">RNA-binding</keyword>
<comment type="caution">
    <text evidence="9">The sequence shown here is derived from an EMBL/GenBank/DDBJ whole genome shotgun (WGS) entry which is preliminary data.</text>
</comment>
<dbReference type="SUPFAM" id="SSF52540">
    <property type="entry name" value="P-loop containing nucleoside triphosphate hydrolases"/>
    <property type="match status" value="1"/>
</dbReference>
<evidence type="ECO:0000256" key="2">
    <source>
        <dbReference type="ARBA" id="ARBA00022801"/>
    </source>
</evidence>
<reference evidence="9 10" key="1">
    <citation type="submission" date="2019-02" db="EMBL/GenBank/DDBJ databases">
        <title>Genome sequencing of the rare red list fungi Phellinidium pouzarii.</title>
        <authorList>
            <person name="Buettner E."/>
            <person name="Kellner H."/>
        </authorList>
    </citation>
    <scope>NUCLEOTIDE SEQUENCE [LARGE SCALE GENOMIC DNA]</scope>
    <source>
        <strain evidence="9 10">DSM 108285</strain>
    </source>
</reference>